<feature type="chain" id="PRO_5045752137" description="Carbohydrate esterase family 16 protein" evidence="2">
    <location>
        <begin position="17"/>
        <end position="320"/>
    </location>
</feature>
<protein>
    <recommendedName>
        <fullName evidence="5">Carbohydrate esterase family 16 protein</fullName>
    </recommendedName>
</protein>
<keyword evidence="4" id="KW-1185">Reference proteome</keyword>
<organism evidence="3 4">
    <name type="scientific">Seiridium unicorne</name>
    <dbReference type="NCBI Taxonomy" id="138068"/>
    <lineage>
        <taxon>Eukaryota</taxon>
        <taxon>Fungi</taxon>
        <taxon>Dikarya</taxon>
        <taxon>Ascomycota</taxon>
        <taxon>Pezizomycotina</taxon>
        <taxon>Sordariomycetes</taxon>
        <taxon>Xylariomycetidae</taxon>
        <taxon>Amphisphaeriales</taxon>
        <taxon>Sporocadaceae</taxon>
        <taxon>Seiridium</taxon>
    </lineage>
</organism>
<proteinExistence type="predicted"/>
<dbReference type="InterPro" id="IPR036514">
    <property type="entry name" value="SGNH_hydro_sf"/>
</dbReference>
<dbReference type="InterPro" id="IPR001087">
    <property type="entry name" value="GDSL"/>
</dbReference>
<reference evidence="3 4" key="1">
    <citation type="journal article" date="2024" name="J. Plant Pathol.">
        <title>Sequence and assembly of the genome of Seiridium unicorne, isolate CBS 538.82, causal agent of cypress canker disease.</title>
        <authorList>
            <person name="Scali E."/>
            <person name="Rocca G.D."/>
            <person name="Danti R."/>
            <person name="Garbelotto M."/>
            <person name="Barberini S."/>
            <person name="Baroncelli R."/>
            <person name="Emiliani G."/>
        </authorList>
    </citation>
    <scope>NUCLEOTIDE SEQUENCE [LARGE SCALE GENOMIC DNA]</scope>
    <source>
        <strain evidence="3 4">BM-138-508</strain>
    </source>
</reference>
<comment type="caution">
    <text evidence="3">The sequence shown here is derived from an EMBL/GenBank/DDBJ whole genome shotgun (WGS) entry which is preliminary data.</text>
</comment>
<evidence type="ECO:0000256" key="2">
    <source>
        <dbReference type="SAM" id="SignalP"/>
    </source>
</evidence>
<dbReference type="PANTHER" id="PTHR45642:SF139">
    <property type="entry name" value="SGNH HYDROLASE-TYPE ESTERASE DOMAIN-CONTAINING PROTEIN"/>
    <property type="match status" value="1"/>
</dbReference>
<dbReference type="Pfam" id="PF00657">
    <property type="entry name" value="Lipase_GDSL"/>
    <property type="match status" value="1"/>
</dbReference>
<dbReference type="CDD" id="cd01846">
    <property type="entry name" value="fatty_acyltransferase_like"/>
    <property type="match status" value="1"/>
</dbReference>
<feature type="signal peptide" evidence="2">
    <location>
        <begin position="1"/>
        <end position="16"/>
    </location>
</feature>
<evidence type="ECO:0000256" key="1">
    <source>
        <dbReference type="ARBA" id="ARBA00022729"/>
    </source>
</evidence>
<evidence type="ECO:0000313" key="4">
    <source>
        <dbReference type="Proteomes" id="UP001408356"/>
    </source>
</evidence>
<dbReference type="InterPro" id="IPR050592">
    <property type="entry name" value="GDSL_lipolytic_enzyme"/>
</dbReference>
<dbReference type="PANTHER" id="PTHR45642">
    <property type="entry name" value="GDSL ESTERASE/LIPASE EXL3"/>
    <property type="match status" value="1"/>
</dbReference>
<dbReference type="Gene3D" id="3.40.50.1110">
    <property type="entry name" value="SGNH hydrolase"/>
    <property type="match status" value="1"/>
</dbReference>
<sequence>MASKYLLAALASLVSADVGTSAAVTSGTQAATSSVTSTAQTCTAASDTRYFITFGDSYSQTGFDINGTHPSAANPLGNPALPGYTASGGLDWVGYMVTEYNASLLLSYDLAYGGATTDAELVTPYATTVLSFVDQVNEFSTSLASKPDWAPWTSEDALIGVWLGVNDVGNTFWLSNMTDVIDAVVTRYFELLQITYDAGVRNFVLLSVPPTNETPLMLANDASSEAELVNTIQTYNDLLASKLATFESDNSGVTGWIVNTSVPFYKAINNPTAYGAPNATCYNSDGVSCLWFNDYHPGIAIQGLVAEAVAETVGAPWFTS</sequence>
<evidence type="ECO:0000313" key="3">
    <source>
        <dbReference type="EMBL" id="KAK9426667.1"/>
    </source>
</evidence>
<gene>
    <name evidence="3" type="ORF">SUNI508_00194</name>
</gene>
<accession>A0ABR2VIA4</accession>
<dbReference type="EMBL" id="JARVKF010000001">
    <property type="protein sequence ID" value="KAK9426667.1"/>
    <property type="molecule type" value="Genomic_DNA"/>
</dbReference>
<keyword evidence="1 2" id="KW-0732">Signal</keyword>
<name>A0ABR2VIA4_9PEZI</name>
<dbReference type="SUPFAM" id="SSF52266">
    <property type="entry name" value="SGNH hydrolase"/>
    <property type="match status" value="1"/>
</dbReference>
<dbReference type="Proteomes" id="UP001408356">
    <property type="component" value="Unassembled WGS sequence"/>
</dbReference>
<evidence type="ECO:0008006" key="5">
    <source>
        <dbReference type="Google" id="ProtNLM"/>
    </source>
</evidence>